<dbReference type="GO" id="GO:0005829">
    <property type="term" value="C:cytosol"/>
    <property type="evidence" value="ECO:0007669"/>
    <property type="project" value="TreeGrafter"/>
</dbReference>
<feature type="domain" description="NusB/RsmB/TIM44" evidence="7">
    <location>
        <begin position="6"/>
        <end position="128"/>
    </location>
</feature>
<evidence type="ECO:0000256" key="4">
    <source>
        <dbReference type="ARBA" id="ARBA00023015"/>
    </source>
</evidence>
<evidence type="ECO:0000256" key="3">
    <source>
        <dbReference type="ARBA" id="ARBA00022884"/>
    </source>
</evidence>
<dbReference type="Proteomes" id="UP000319976">
    <property type="component" value="Chromosome"/>
</dbReference>
<comment type="function">
    <text evidence="6">Involved in transcription antitermination. Required for transcription of ribosomal RNA (rRNA) genes. Binds specifically to the boxA antiterminator sequence of the ribosomal RNA (rrn) operons.</text>
</comment>
<keyword evidence="4 6" id="KW-0805">Transcription regulation</keyword>
<gene>
    <name evidence="6" type="primary">nusB</name>
    <name evidence="8" type="ORF">V22_35510</name>
</gene>
<dbReference type="GO" id="GO:0031564">
    <property type="term" value="P:transcription antitermination"/>
    <property type="evidence" value="ECO:0007669"/>
    <property type="project" value="UniProtKB-KW"/>
</dbReference>
<dbReference type="InterPro" id="IPR035926">
    <property type="entry name" value="NusB-like_sf"/>
</dbReference>
<dbReference type="GO" id="GO:0003723">
    <property type="term" value="F:RNA binding"/>
    <property type="evidence" value="ECO:0007669"/>
    <property type="project" value="UniProtKB-UniRule"/>
</dbReference>
<name>A0A517TD44_9PLAN</name>
<dbReference type="EMBL" id="CP036316">
    <property type="protein sequence ID" value="QDT66286.1"/>
    <property type="molecule type" value="Genomic_DNA"/>
</dbReference>
<dbReference type="OrthoDB" id="9811381at2"/>
<keyword evidence="3 6" id="KW-0694">RNA-binding</keyword>
<dbReference type="Gene3D" id="1.10.940.10">
    <property type="entry name" value="NusB-like"/>
    <property type="match status" value="1"/>
</dbReference>
<dbReference type="PANTHER" id="PTHR11078">
    <property type="entry name" value="N UTILIZATION SUBSTANCE PROTEIN B-RELATED"/>
    <property type="match status" value="1"/>
</dbReference>
<dbReference type="Pfam" id="PF01029">
    <property type="entry name" value="NusB"/>
    <property type="match status" value="1"/>
</dbReference>
<dbReference type="NCBIfam" id="TIGR01951">
    <property type="entry name" value="nusB"/>
    <property type="match status" value="1"/>
</dbReference>
<evidence type="ECO:0000313" key="9">
    <source>
        <dbReference type="Proteomes" id="UP000319976"/>
    </source>
</evidence>
<dbReference type="RefSeq" id="WP_145265261.1">
    <property type="nucleotide sequence ID" value="NZ_CP036316.1"/>
</dbReference>
<organism evidence="8 9">
    <name type="scientific">Calycomorphotria hydatis</name>
    <dbReference type="NCBI Taxonomy" id="2528027"/>
    <lineage>
        <taxon>Bacteria</taxon>
        <taxon>Pseudomonadati</taxon>
        <taxon>Planctomycetota</taxon>
        <taxon>Planctomycetia</taxon>
        <taxon>Planctomycetales</taxon>
        <taxon>Planctomycetaceae</taxon>
        <taxon>Calycomorphotria</taxon>
    </lineage>
</organism>
<dbReference type="GO" id="GO:0006353">
    <property type="term" value="P:DNA-templated transcription termination"/>
    <property type="evidence" value="ECO:0007669"/>
    <property type="project" value="UniProtKB-UniRule"/>
</dbReference>
<dbReference type="InterPro" id="IPR011605">
    <property type="entry name" value="NusB_fam"/>
</dbReference>
<dbReference type="KEGG" id="chya:V22_35510"/>
<keyword evidence="2 6" id="KW-0889">Transcription antitermination</keyword>
<evidence type="ECO:0000256" key="5">
    <source>
        <dbReference type="ARBA" id="ARBA00023163"/>
    </source>
</evidence>
<dbReference type="PANTHER" id="PTHR11078:SF3">
    <property type="entry name" value="ANTITERMINATION NUSB DOMAIN-CONTAINING PROTEIN"/>
    <property type="match status" value="1"/>
</dbReference>
<proteinExistence type="inferred from homology"/>
<protein>
    <recommendedName>
        <fullName evidence="6">Transcription antitermination protein NusB</fullName>
    </recommendedName>
    <alternativeName>
        <fullName evidence="6">Antitermination factor NusB</fullName>
    </alternativeName>
</protein>
<evidence type="ECO:0000313" key="8">
    <source>
        <dbReference type="EMBL" id="QDT66286.1"/>
    </source>
</evidence>
<dbReference type="InterPro" id="IPR006027">
    <property type="entry name" value="NusB_RsmB_TIM44"/>
</dbReference>
<evidence type="ECO:0000259" key="7">
    <source>
        <dbReference type="Pfam" id="PF01029"/>
    </source>
</evidence>
<sequence>MSRRTKARELAVQMLYQLDLNPEVPLNDIREMIREQLLDEELSAFAWRLVMGTMEFRDTIDERIVSVAENWSLNRMAPTDRNVLRLGVFELTNTDTPAKVVIDEAIELAKKFGSTQSSQFVNGILDRLLPRETDEQPESSETA</sequence>
<comment type="similarity">
    <text evidence="1 6">Belongs to the NusB family.</text>
</comment>
<dbReference type="SUPFAM" id="SSF48013">
    <property type="entry name" value="NusB-like"/>
    <property type="match status" value="1"/>
</dbReference>
<accession>A0A517TD44</accession>
<evidence type="ECO:0000256" key="6">
    <source>
        <dbReference type="HAMAP-Rule" id="MF_00073"/>
    </source>
</evidence>
<dbReference type="AlphaFoldDB" id="A0A517TD44"/>
<evidence type="ECO:0000256" key="2">
    <source>
        <dbReference type="ARBA" id="ARBA00022814"/>
    </source>
</evidence>
<dbReference type="HAMAP" id="MF_00073">
    <property type="entry name" value="NusB"/>
    <property type="match status" value="1"/>
</dbReference>
<reference evidence="8 9" key="1">
    <citation type="submission" date="2019-02" db="EMBL/GenBank/DDBJ databases">
        <title>Deep-cultivation of Planctomycetes and their phenomic and genomic characterization uncovers novel biology.</title>
        <authorList>
            <person name="Wiegand S."/>
            <person name="Jogler M."/>
            <person name="Boedeker C."/>
            <person name="Pinto D."/>
            <person name="Vollmers J."/>
            <person name="Rivas-Marin E."/>
            <person name="Kohn T."/>
            <person name="Peeters S.H."/>
            <person name="Heuer A."/>
            <person name="Rast P."/>
            <person name="Oberbeckmann S."/>
            <person name="Bunk B."/>
            <person name="Jeske O."/>
            <person name="Meyerdierks A."/>
            <person name="Storesund J.E."/>
            <person name="Kallscheuer N."/>
            <person name="Luecker S."/>
            <person name="Lage O.M."/>
            <person name="Pohl T."/>
            <person name="Merkel B.J."/>
            <person name="Hornburger P."/>
            <person name="Mueller R.-W."/>
            <person name="Bruemmer F."/>
            <person name="Labrenz M."/>
            <person name="Spormann A.M."/>
            <person name="Op den Camp H."/>
            <person name="Overmann J."/>
            <person name="Amann R."/>
            <person name="Jetten M.S.M."/>
            <person name="Mascher T."/>
            <person name="Medema M.H."/>
            <person name="Devos D.P."/>
            <person name="Kaster A.-K."/>
            <person name="Ovreas L."/>
            <person name="Rohde M."/>
            <person name="Galperin M.Y."/>
            <person name="Jogler C."/>
        </authorList>
    </citation>
    <scope>NUCLEOTIDE SEQUENCE [LARGE SCALE GENOMIC DNA]</scope>
    <source>
        <strain evidence="8 9">V22</strain>
    </source>
</reference>
<evidence type="ECO:0000256" key="1">
    <source>
        <dbReference type="ARBA" id="ARBA00005952"/>
    </source>
</evidence>
<dbReference type="CDD" id="cd00619">
    <property type="entry name" value="Terminator_NusB"/>
    <property type="match status" value="1"/>
</dbReference>
<keyword evidence="9" id="KW-1185">Reference proteome</keyword>
<keyword evidence="5 6" id="KW-0804">Transcription</keyword>